<dbReference type="SUPFAM" id="SSF103473">
    <property type="entry name" value="MFS general substrate transporter"/>
    <property type="match status" value="1"/>
</dbReference>
<reference evidence="8" key="3">
    <citation type="submission" date="2025-08" db="UniProtKB">
        <authorList>
            <consortium name="RefSeq"/>
        </authorList>
    </citation>
    <scope>IDENTIFICATION</scope>
    <source>
        <strain evidence="8">CBS 342.82</strain>
    </source>
</reference>
<evidence type="ECO:0000259" key="6">
    <source>
        <dbReference type="PROSITE" id="PS50850"/>
    </source>
</evidence>
<gene>
    <name evidence="8" type="ORF">K489DRAFT_344853</name>
</gene>
<dbReference type="OrthoDB" id="268400at2759"/>
<feature type="transmembrane region" description="Helical" evidence="5">
    <location>
        <begin position="368"/>
        <end position="389"/>
    </location>
</feature>
<comment type="subcellular location">
    <subcellularLocation>
        <location evidence="1">Membrane</location>
        <topology evidence="1">Multi-pass membrane protein</topology>
    </subcellularLocation>
</comment>
<reference evidence="8" key="2">
    <citation type="submission" date="2020-04" db="EMBL/GenBank/DDBJ databases">
        <authorList>
            <consortium name="NCBI Genome Project"/>
        </authorList>
    </citation>
    <scope>NUCLEOTIDE SEQUENCE</scope>
    <source>
        <strain evidence="8">CBS 342.82</strain>
    </source>
</reference>
<evidence type="ECO:0000256" key="2">
    <source>
        <dbReference type="ARBA" id="ARBA00022692"/>
    </source>
</evidence>
<feature type="transmembrane region" description="Helical" evidence="5">
    <location>
        <begin position="433"/>
        <end position="453"/>
    </location>
</feature>
<organism evidence="8">
    <name type="scientific">Dissoconium aciculare CBS 342.82</name>
    <dbReference type="NCBI Taxonomy" id="1314786"/>
    <lineage>
        <taxon>Eukaryota</taxon>
        <taxon>Fungi</taxon>
        <taxon>Dikarya</taxon>
        <taxon>Ascomycota</taxon>
        <taxon>Pezizomycotina</taxon>
        <taxon>Dothideomycetes</taxon>
        <taxon>Dothideomycetidae</taxon>
        <taxon>Mycosphaerellales</taxon>
        <taxon>Dissoconiaceae</taxon>
        <taxon>Dissoconium</taxon>
    </lineage>
</organism>
<evidence type="ECO:0000256" key="3">
    <source>
        <dbReference type="ARBA" id="ARBA00022989"/>
    </source>
</evidence>
<feature type="transmembrane region" description="Helical" evidence="5">
    <location>
        <begin position="395"/>
        <end position="421"/>
    </location>
</feature>
<feature type="transmembrane region" description="Helical" evidence="5">
    <location>
        <begin position="121"/>
        <end position="138"/>
    </location>
</feature>
<evidence type="ECO:0000256" key="1">
    <source>
        <dbReference type="ARBA" id="ARBA00004141"/>
    </source>
</evidence>
<feature type="transmembrane region" description="Helical" evidence="5">
    <location>
        <begin position="284"/>
        <end position="311"/>
    </location>
</feature>
<keyword evidence="7" id="KW-1185">Reference proteome</keyword>
<evidence type="ECO:0000313" key="7">
    <source>
        <dbReference type="Proteomes" id="UP000504637"/>
    </source>
</evidence>
<evidence type="ECO:0000256" key="4">
    <source>
        <dbReference type="ARBA" id="ARBA00023136"/>
    </source>
</evidence>
<protein>
    <submittedName>
        <fullName evidence="8">Major facilitator superfamily transporter</fullName>
    </submittedName>
</protein>
<dbReference type="PANTHER" id="PTHR23502:SF164">
    <property type="entry name" value="MAJOR FACILITATOR SUPERFAMILY (MFS) PROFILE DOMAIN-CONTAINING PROTEIN"/>
    <property type="match status" value="1"/>
</dbReference>
<evidence type="ECO:0000313" key="8">
    <source>
        <dbReference type="RefSeq" id="XP_033456080.1"/>
    </source>
</evidence>
<reference evidence="8" key="1">
    <citation type="submission" date="2020-01" db="EMBL/GenBank/DDBJ databases">
        <authorList>
            <consortium name="DOE Joint Genome Institute"/>
            <person name="Haridas S."/>
            <person name="Albert R."/>
            <person name="Binder M."/>
            <person name="Bloem J."/>
            <person name="Labutti K."/>
            <person name="Salamov A."/>
            <person name="Andreopoulos B."/>
            <person name="Baker S.E."/>
            <person name="Barry K."/>
            <person name="Bills G."/>
            <person name="Bluhm B.H."/>
            <person name="Cannon C."/>
            <person name="Castanera R."/>
            <person name="Culley D.E."/>
            <person name="Daum C."/>
            <person name="Ezra D."/>
            <person name="Gonzalez J.B."/>
            <person name="Henrissat B."/>
            <person name="Kuo A."/>
            <person name="Liang C."/>
            <person name="Lipzen A."/>
            <person name="Lutzoni F."/>
            <person name="Magnuson J."/>
            <person name="Mondo S."/>
            <person name="Nolan M."/>
            <person name="Ohm R."/>
            <person name="Pangilinan J."/>
            <person name="Park H.-J."/>
            <person name="Ramirez L."/>
            <person name="Alfaro M."/>
            <person name="Sun H."/>
            <person name="Tritt A."/>
            <person name="Yoshinaga Y."/>
            <person name="Zwiers L.-H."/>
            <person name="Turgeon B.G."/>
            <person name="Goodwin S.B."/>
            <person name="Spatafora J.W."/>
            <person name="Crous P.W."/>
            <person name="Grigoriev I.V."/>
        </authorList>
    </citation>
    <scope>NUCLEOTIDE SEQUENCE</scope>
    <source>
        <strain evidence="8">CBS 342.82</strain>
    </source>
</reference>
<name>A0A6J3LUU5_9PEZI</name>
<sequence>MPAATRDPRDPMNISKWHKILGLGCLSFFGALIMSAELILGAALPVFAIQYAGIDPSTFLPALANTAGGFPAGSNPLMALEYLGGPPIFKVYFLATMPLLVISVANLFLVPLGISIGRRPVILIAGLVAIAGAAWAGESDSLDTHIIARCLQAIGAGSVESLIPFIIQDIVPVHQRNTWISAAFAAQGVIIIAIGFSAPFMIVNLSWRWIYHATAIAASFFLVGVFFFLPETRWYRTRDEMDGIPRDDAEVHYPPRTWKTNLSLYNGFQFNKGGQALLDTISTFFYPSIFFVTILNGAVIAGGFAAGFSAAPALLVQPWSWPFQNIGLCLIPILIAAGFIVLVTGPFADWTANLAAKSRGRRLPENQLINLALPWASSMLGTLLFGLSGGNQTKYHWMVFLLSLAFTTFGFLGVSTITTVYVLESYPHIAGPVLVNVATFRWIMAFFLILWASDWIVDLGYLPTFSIYLGIIAFSGLMMPFVYVFGPSWRKRFSGDHLANRNYGI</sequence>
<dbReference type="Pfam" id="PF07690">
    <property type="entry name" value="MFS_1"/>
    <property type="match status" value="1"/>
</dbReference>
<dbReference type="Gene3D" id="1.20.1250.20">
    <property type="entry name" value="MFS general substrate transporter like domains"/>
    <property type="match status" value="1"/>
</dbReference>
<keyword evidence="4 5" id="KW-0472">Membrane</keyword>
<feature type="domain" description="Major facilitator superfamily (MFS) profile" evidence="6">
    <location>
        <begin position="31"/>
        <end position="490"/>
    </location>
</feature>
<dbReference type="GO" id="GO:0022857">
    <property type="term" value="F:transmembrane transporter activity"/>
    <property type="evidence" value="ECO:0007669"/>
    <property type="project" value="InterPro"/>
</dbReference>
<keyword evidence="3 5" id="KW-1133">Transmembrane helix</keyword>
<evidence type="ECO:0000256" key="5">
    <source>
        <dbReference type="SAM" id="Phobius"/>
    </source>
</evidence>
<feature type="transmembrane region" description="Helical" evidence="5">
    <location>
        <begin position="144"/>
        <end position="167"/>
    </location>
</feature>
<feature type="transmembrane region" description="Helical" evidence="5">
    <location>
        <begin position="209"/>
        <end position="229"/>
    </location>
</feature>
<feature type="transmembrane region" description="Helical" evidence="5">
    <location>
        <begin position="465"/>
        <end position="485"/>
    </location>
</feature>
<dbReference type="InterPro" id="IPR020846">
    <property type="entry name" value="MFS_dom"/>
</dbReference>
<dbReference type="PROSITE" id="PS50850">
    <property type="entry name" value="MFS"/>
    <property type="match status" value="1"/>
</dbReference>
<dbReference type="InterPro" id="IPR036259">
    <property type="entry name" value="MFS_trans_sf"/>
</dbReference>
<dbReference type="GO" id="GO:0005886">
    <property type="term" value="C:plasma membrane"/>
    <property type="evidence" value="ECO:0007669"/>
    <property type="project" value="TreeGrafter"/>
</dbReference>
<dbReference type="GeneID" id="54360122"/>
<dbReference type="AlphaFoldDB" id="A0A6J3LUU5"/>
<dbReference type="PANTHER" id="PTHR23502">
    <property type="entry name" value="MAJOR FACILITATOR SUPERFAMILY"/>
    <property type="match status" value="1"/>
</dbReference>
<feature type="transmembrane region" description="Helical" evidence="5">
    <location>
        <begin position="20"/>
        <end position="53"/>
    </location>
</feature>
<feature type="transmembrane region" description="Helical" evidence="5">
    <location>
        <begin position="323"/>
        <end position="347"/>
    </location>
</feature>
<accession>A0A6J3LUU5</accession>
<keyword evidence="2 5" id="KW-0812">Transmembrane</keyword>
<dbReference type="InterPro" id="IPR011701">
    <property type="entry name" value="MFS"/>
</dbReference>
<dbReference type="RefSeq" id="XP_033456080.1">
    <property type="nucleotide sequence ID" value="XM_033602322.1"/>
</dbReference>
<feature type="transmembrane region" description="Helical" evidence="5">
    <location>
        <begin position="91"/>
        <end position="114"/>
    </location>
</feature>
<proteinExistence type="predicted"/>
<dbReference type="Proteomes" id="UP000504637">
    <property type="component" value="Unplaced"/>
</dbReference>
<feature type="transmembrane region" description="Helical" evidence="5">
    <location>
        <begin position="179"/>
        <end position="203"/>
    </location>
</feature>